<proteinExistence type="inferred from homology"/>
<dbReference type="PROSITE" id="PS50082">
    <property type="entry name" value="WD_REPEATS_2"/>
    <property type="match status" value="1"/>
</dbReference>
<dbReference type="InterPro" id="IPR036322">
    <property type="entry name" value="WD40_repeat_dom_sf"/>
</dbReference>
<evidence type="ECO:0000256" key="1">
    <source>
        <dbReference type="ARBA" id="ARBA00009890"/>
    </source>
</evidence>
<reference evidence="7 8" key="1">
    <citation type="submission" date="2015-01" db="EMBL/GenBank/DDBJ databases">
        <title>The Genome Sequence of Rhinocladiella mackenzie CBS 650.93.</title>
        <authorList>
            <consortium name="The Broad Institute Genomics Platform"/>
            <person name="Cuomo C."/>
            <person name="de Hoog S."/>
            <person name="Gorbushina A."/>
            <person name="Stielow B."/>
            <person name="Teixiera M."/>
            <person name="Abouelleil A."/>
            <person name="Chapman S.B."/>
            <person name="Priest M."/>
            <person name="Young S.K."/>
            <person name="Wortman J."/>
            <person name="Nusbaum C."/>
            <person name="Birren B."/>
        </authorList>
    </citation>
    <scope>NUCLEOTIDE SEQUENCE [LARGE SCALE GENOMIC DNA]</scope>
    <source>
        <strain evidence="7 8">CBS 650.93</strain>
    </source>
</reference>
<evidence type="ECO:0000256" key="4">
    <source>
        <dbReference type="PROSITE-ProRule" id="PRU00221"/>
    </source>
</evidence>
<evidence type="ECO:0000256" key="3">
    <source>
        <dbReference type="ARBA" id="ARBA00022737"/>
    </source>
</evidence>
<dbReference type="Proteomes" id="UP000053617">
    <property type="component" value="Unassembled WGS sequence"/>
</dbReference>
<dbReference type="GO" id="GO:0031929">
    <property type="term" value="P:TOR signaling"/>
    <property type="evidence" value="ECO:0007669"/>
    <property type="project" value="InterPro"/>
</dbReference>
<gene>
    <name evidence="7" type="ORF">Z518_00182</name>
</gene>
<sequence>MEEELLLEAQTSRPPADHRASESNAESIRLSSVHQEELIEDQLFWAILNHEKICQQVTDLTKISESLTENVRVLRREYNESFADIKRVALKIIRGNGNDDEPSAPDHDPQPDTAREKGAPSMGDHERQANVQNGSNHIVEEVDPTELIEVSHGKRIDIPWQPATPNTGTKSTSIPKSGNERLQPRVEEEDSCIDIDQATQPDSADDHASESFATSDEPTDINDVGSCLVYDTTAFDFSNSGLDSDSSATEHRDDDKQSQVLPTSPTPPGDSTKRPPKRWTDEEEDCMISIVRTLMNQLGNKTPKKTMWELASVELKKKGFNRRPVDMMARWSANTRTKLEKMGPGWYSQVMKKRPRVERTSGLRAQSGESEELGTICPRAKRTKFTKRQPNHNDTDAPTGDHTQDSRRVNGSQDQPRLHLKRGHGPLRLRLTWGRASGGMEDLDWSPDGTRFVASSRTLVNDDPEQNYPRNLLLGSVTEQTIKELPGHREERFDQLTQGRRRHTYYTVCAVRWAKGGDRMVSAGFDGMVRVWDVQDDSKIRCTARIPHLEPVAVMDLSVGNNNLLATSTEKTGADSIRVWRSDSDFDHWKTDIRPLQGHVQNFAGSPMALQFGKSHGFQNWLIAGFAEDGPNGYPSRKGYLGVWRFDEAGHARIPFSPEDASVFDVAWSATDGIFAAGIVRDPESRKDMSESSVVKLYSTTNLQAVAEFSCPALDMNDVTICPYQENYVTASCTNGSTYVWDQRLPREPIHILSHGPSVSTREPGQDRELTDVGVRFTEWSGENDQLYTGGHDGRLKQWDVRRSPEDALVRDVDSVGIEIMCGHFSPDRSSLLIGDDGGCLHLYSKSRVQFRVEEFEFEETHW</sequence>
<feature type="compositionally biased region" description="Basic and acidic residues" evidence="5">
    <location>
        <begin position="248"/>
        <end position="257"/>
    </location>
</feature>
<name>A0A0D2ISX8_9EURO</name>
<feature type="compositionally biased region" description="Basic residues" evidence="5">
    <location>
        <begin position="379"/>
        <end position="390"/>
    </location>
</feature>
<dbReference type="Gene3D" id="1.10.10.60">
    <property type="entry name" value="Homeodomain-like"/>
    <property type="match status" value="1"/>
</dbReference>
<dbReference type="GO" id="GO:0032956">
    <property type="term" value="P:regulation of actin cytoskeleton organization"/>
    <property type="evidence" value="ECO:0007669"/>
    <property type="project" value="TreeGrafter"/>
</dbReference>
<dbReference type="Pfam" id="PF13837">
    <property type="entry name" value="Myb_DNA-bind_4"/>
    <property type="match status" value="1"/>
</dbReference>
<dbReference type="InterPro" id="IPR019775">
    <property type="entry name" value="WD40_repeat_CS"/>
</dbReference>
<dbReference type="SMART" id="SM00320">
    <property type="entry name" value="WD40"/>
    <property type="match status" value="5"/>
</dbReference>
<comment type="similarity">
    <text evidence="1">Belongs to the WD repeat LST8 family.</text>
</comment>
<keyword evidence="8" id="KW-1185">Reference proteome</keyword>
<keyword evidence="2 4" id="KW-0853">WD repeat</keyword>
<accession>A0A0D2ISX8</accession>
<dbReference type="InterPro" id="IPR037588">
    <property type="entry name" value="MLST8"/>
</dbReference>
<dbReference type="Pfam" id="PF00400">
    <property type="entry name" value="WD40"/>
    <property type="match status" value="2"/>
</dbReference>
<feature type="repeat" description="WD" evidence="4">
    <location>
        <begin position="508"/>
        <end position="542"/>
    </location>
</feature>
<protein>
    <recommendedName>
        <fullName evidence="6">Myb/SANT-like DNA-binding domain-containing protein</fullName>
    </recommendedName>
</protein>
<organism evidence="7 8">
    <name type="scientific">Rhinocladiella mackenziei CBS 650.93</name>
    <dbReference type="NCBI Taxonomy" id="1442369"/>
    <lineage>
        <taxon>Eukaryota</taxon>
        <taxon>Fungi</taxon>
        <taxon>Dikarya</taxon>
        <taxon>Ascomycota</taxon>
        <taxon>Pezizomycotina</taxon>
        <taxon>Eurotiomycetes</taxon>
        <taxon>Chaetothyriomycetidae</taxon>
        <taxon>Chaetothyriales</taxon>
        <taxon>Herpotrichiellaceae</taxon>
        <taxon>Rhinocladiella</taxon>
    </lineage>
</organism>
<dbReference type="VEuPathDB" id="FungiDB:Z518_00182"/>
<evidence type="ECO:0000256" key="5">
    <source>
        <dbReference type="SAM" id="MobiDB-lite"/>
    </source>
</evidence>
<keyword evidence="3" id="KW-0677">Repeat</keyword>
<dbReference type="PROSITE" id="PS00678">
    <property type="entry name" value="WD_REPEATS_1"/>
    <property type="match status" value="1"/>
</dbReference>
<evidence type="ECO:0000259" key="6">
    <source>
        <dbReference type="Pfam" id="PF13837"/>
    </source>
</evidence>
<dbReference type="Gene3D" id="2.130.10.10">
    <property type="entry name" value="YVTN repeat-like/Quinoprotein amine dehydrogenase"/>
    <property type="match status" value="1"/>
</dbReference>
<feature type="region of interest" description="Disordered" evidence="5">
    <location>
        <begin position="1"/>
        <end position="29"/>
    </location>
</feature>
<dbReference type="PANTHER" id="PTHR19842:SF2">
    <property type="entry name" value="WD REPEAT PROTEIN (AFU_ORTHOLOGUE AFUA_5G04300)"/>
    <property type="match status" value="1"/>
</dbReference>
<feature type="region of interest" description="Disordered" evidence="5">
    <location>
        <begin position="155"/>
        <end position="222"/>
    </location>
</feature>
<feature type="region of interest" description="Disordered" evidence="5">
    <location>
        <begin position="241"/>
        <end position="283"/>
    </location>
</feature>
<feature type="compositionally biased region" description="Basic and acidic residues" evidence="5">
    <location>
        <begin position="104"/>
        <end position="128"/>
    </location>
</feature>
<evidence type="ECO:0000313" key="7">
    <source>
        <dbReference type="EMBL" id="KIX09104.1"/>
    </source>
</evidence>
<feature type="compositionally biased region" description="Polar residues" evidence="5">
    <location>
        <begin position="163"/>
        <end position="176"/>
    </location>
</feature>
<dbReference type="HOGENOM" id="CLU_323894_0_0_1"/>
<dbReference type="AlphaFoldDB" id="A0A0D2ISX8"/>
<dbReference type="InterPro" id="IPR044822">
    <property type="entry name" value="Myb_DNA-bind_4"/>
</dbReference>
<evidence type="ECO:0000313" key="8">
    <source>
        <dbReference type="Proteomes" id="UP000053617"/>
    </source>
</evidence>
<dbReference type="PANTHER" id="PTHR19842">
    <property type="entry name" value="G BETA-LIKE PROTEIN GBL"/>
    <property type="match status" value="1"/>
</dbReference>
<dbReference type="EMBL" id="KN847475">
    <property type="protein sequence ID" value="KIX09104.1"/>
    <property type="molecule type" value="Genomic_DNA"/>
</dbReference>
<dbReference type="STRING" id="1442369.A0A0D2ISX8"/>
<feature type="region of interest" description="Disordered" evidence="5">
    <location>
        <begin position="96"/>
        <end position="142"/>
    </location>
</feature>
<dbReference type="InterPro" id="IPR001680">
    <property type="entry name" value="WD40_rpt"/>
</dbReference>
<feature type="domain" description="Myb/SANT-like DNA-binding" evidence="6">
    <location>
        <begin position="277"/>
        <end position="332"/>
    </location>
</feature>
<feature type="region of interest" description="Disordered" evidence="5">
    <location>
        <begin position="353"/>
        <end position="423"/>
    </location>
</feature>
<dbReference type="GO" id="GO:0031932">
    <property type="term" value="C:TORC2 complex"/>
    <property type="evidence" value="ECO:0007669"/>
    <property type="project" value="InterPro"/>
</dbReference>
<dbReference type="RefSeq" id="XP_013276240.1">
    <property type="nucleotide sequence ID" value="XM_013420786.1"/>
</dbReference>
<dbReference type="SUPFAM" id="SSF50978">
    <property type="entry name" value="WD40 repeat-like"/>
    <property type="match status" value="1"/>
</dbReference>
<dbReference type="InterPro" id="IPR015943">
    <property type="entry name" value="WD40/YVTN_repeat-like_dom_sf"/>
</dbReference>
<dbReference type="OrthoDB" id="10248252at2759"/>
<evidence type="ECO:0000256" key="2">
    <source>
        <dbReference type="ARBA" id="ARBA00022574"/>
    </source>
</evidence>
<dbReference type="GO" id="GO:0031931">
    <property type="term" value="C:TORC1 complex"/>
    <property type="evidence" value="ECO:0007669"/>
    <property type="project" value="InterPro"/>
</dbReference>
<dbReference type="GeneID" id="25288253"/>